<dbReference type="GO" id="GO:0030870">
    <property type="term" value="C:Mre11 complex"/>
    <property type="evidence" value="ECO:0007669"/>
    <property type="project" value="InterPro"/>
</dbReference>
<dbReference type="InterPro" id="IPR000253">
    <property type="entry name" value="FHA_dom"/>
</dbReference>
<reference evidence="10" key="1">
    <citation type="submission" date="2017-02" db="UniProtKB">
        <authorList>
            <consortium name="WormBaseParasite"/>
        </authorList>
    </citation>
    <scope>IDENTIFICATION</scope>
</reference>
<keyword evidence="9" id="KW-1185">Reference proteome</keyword>
<reference evidence="8 9" key="2">
    <citation type="submission" date="2018-11" db="EMBL/GenBank/DDBJ databases">
        <authorList>
            <consortium name="Pathogen Informatics"/>
        </authorList>
    </citation>
    <scope>NUCLEOTIDE SEQUENCE [LARGE SCALE GENOMIC DNA]</scope>
</reference>
<evidence type="ECO:0000256" key="2">
    <source>
        <dbReference type="ARBA" id="ARBA00022763"/>
    </source>
</evidence>
<dbReference type="GO" id="GO:0000724">
    <property type="term" value="P:double-strand break repair via homologous recombination"/>
    <property type="evidence" value="ECO:0007669"/>
    <property type="project" value="TreeGrafter"/>
</dbReference>
<dbReference type="GO" id="GO:0007095">
    <property type="term" value="P:mitotic G2 DNA damage checkpoint signaling"/>
    <property type="evidence" value="ECO:0007669"/>
    <property type="project" value="InterPro"/>
</dbReference>
<dbReference type="CDD" id="cd22667">
    <property type="entry name" value="FHA_NBN"/>
    <property type="match status" value="1"/>
</dbReference>
<evidence type="ECO:0000256" key="3">
    <source>
        <dbReference type="ARBA" id="ARBA00023204"/>
    </source>
</evidence>
<dbReference type="InterPro" id="IPR040227">
    <property type="entry name" value="Nibrin-rel"/>
</dbReference>
<dbReference type="STRING" id="6205.A0A0R3X6B0"/>
<evidence type="ECO:0000256" key="5">
    <source>
        <dbReference type="ARBA" id="ARBA00044757"/>
    </source>
</evidence>
<evidence type="ECO:0000313" key="8">
    <source>
        <dbReference type="EMBL" id="VDM33726.1"/>
    </source>
</evidence>
<keyword evidence="2" id="KW-0227">DNA damage</keyword>
<evidence type="ECO:0000256" key="6">
    <source>
        <dbReference type="SAM" id="MobiDB-lite"/>
    </source>
</evidence>
<dbReference type="Gene3D" id="3.40.50.10980">
    <property type="entry name" value="Nibrin, BRCT2 domain"/>
    <property type="match status" value="1"/>
</dbReference>
<accession>A0A0R3X6B0</accession>
<dbReference type="CDD" id="cd17741">
    <property type="entry name" value="BRCT_nibrin"/>
    <property type="match status" value="1"/>
</dbReference>
<evidence type="ECO:0000313" key="9">
    <source>
        <dbReference type="Proteomes" id="UP000274429"/>
    </source>
</evidence>
<dbReference type="Pfam" id="PF00498">
    <property type="entry name" value="FHA"/>
    <property type="match status" value="1"/>
</dbReference>
<dbReference type="Proteomes" id="UP000274429">
    <property type="component" value="Unassembled WGS sequence"/>
</dbReference>
<dbReference type="OrthoDB" id="552194at2759"/>
<keyword evidence="4" id="KW-0539">Nucleus</keyword>
<gene>
    <name evidence="8" type="ORF">TTAC_LOCUS9021</name>
</gene>
<feature type="domain" description="FHA" evidence="7">
    <location>
        <begin position="48"/>
        <end position="113"/>
    </location>
</feature>
<dbReference type="Gene3D" id="2.60.200.20">
    <property type="match status" value="1"/>
</dbReference>
<dbReference type="SUPFAM" id="SSF49879">
    <property type="entry name" value="SMAD/FHA domain"/>
    <property type="match status" value="1"/>
</dbReference>
<dbReference type="PROSITE" id="PS50006">
    <property type="entry name" value="FHA_DOMAIN"/>
    <property type="match status" value="1"/>
</dbReference>
<feature type="region of interest" description="Disordered" evidence="6">
    <location>
        <begin position="473"/>
        <end position="492"/>
    </location>
</feature>
<feature type="region of interest" description="Disordered" evidence="6">
    <location>
        <begin position="426"/>
        <end position="452"/>
    </location>
</feature>
<evidence type="ECO:0000256" key="4">
    <source>
        <dbReference type="ARBA" id="ARBA00023242"/>
    </source>
</evidence>
<organism evidence="10">
    <name type="scientific">Hydatigena taeniaeformis</name>
    <name type="common">Feline tapeworm</name>
    <name type="synonym">Taenia taeniaeformis</name>
    <dbReference type="NCBI Taxonomy" id="6205"/>
    <lineage>
        <taxon>Eukaryota</taxon>
        <taxon>Metazoa</taxon>
        <taxon>Spiralia</taxon>
        <taxon>Lophotrochozoa</taxon>
        <taxon>Platyhelminthes</taxon>
        <taxon>Cestoda</taxon>
        <taxon>Eucestoda</taxon>
        <taxon>Cyclophyllidea</taxon>
        <taxon>Taeniidae</taxon>
        <taxon>Hydatigera</taxon>
    </lineage>
</organism>
<comment type="similarity">
    <text evidence="5">Belongs to the Nibrin family.</text>
</comment>
<dbReference type="GO" id="GO:0003684">
    <property type="term" value="F:damaged DNA binding"/>
    <property type="evidence" value="ECO:0007669"/>
    <property type="project" value="TreeGrafter"/>
</dbReference>
<dbReference type="AlphaFoldDB" id="A0A0R3X6B0"/>
<dbReference type="PANTHER" id="PTHR12162">
    <property type="entry name" value="NIBRIN-RELATED"/>
    <property type="match status" value="1"/>
</dbReference>
<dbReference type="WBParaSite" id="TTAC_0000903601-mRNA-1">
    <property type="protein sequence ID" value="TTAC_0000903601-mRNA-1"/>
    <property type="gene ID" value="TTAC_0000903601"/>
</dbReference>
<proteinExistence type="inferred from homology"/>
<comment type="subcellular location">
    <subcellularLocation>
        <location evidence="1">Nucleus</location>
    </subcellularLocation>
</comment>
<evidence type="ECO:0000259" key="7">
    <source>
        <dbReference type="PROSITE" id="PS50006"/>
    </source>
</evidence>
<dbReference type="SMART" id="SM00240">
    <property type="entry name" value="FHA"/>
    <property type="match status" value="1"/>
</dbReference>
<dbReference type="InterPro" id="IPR043014">
    <property type="entry name" value="Nibrin_BRCT2_sf"/>
</dbReference>
<keyword evidence="3" id="KW-0234">DNA repair</keyword>
<protein>
    <submittedName>
        <fullName evidence="10">FHA domain-containing protein</fullName>
    </submittedName>
</protein>
<dbReference type="InterPro" id="IPR008984">
    <property type="entry name" value="SMAD_FHA_dom_sf"/>
</dbReference>
<dbReference type="EMBL" id="UYWX01020657">
    <property type="protein sequence ID" value="VDM33726.1"/>
    <property type="molecule type" value="Genomic_DNA"/>
</dbReference>
<evidence type="ECO:0000256" key="1">
    <source>
        <dbReference type="ARBA" id="ARBA00004123"/>
    </source>
</evidence>
<sequence length="567" mass="61433">MAHSGAASVVNGLTVEKEDKVKTGANTILNPPQIKMRLLHTVYYKHLLLTNRDYTVGRVNVDFVMLDPSVSRLHAKLRISYPEEAVDAGSHMAPVLEITDVSRFGTFLNGSRIIRNVATSVPTDSKITFGATPGVTINAEVYPLNVLLSSVSPLAKTKVRATVHSLGGKVFYEWAEECTLLVMSKLVVTHKLQRFRLLLGLTNAKLVCIAEALSASRQCFVDIFGSISDPCVLYEAGNAVAEHDLAYSVLKETFNRRPILEQEIALAIIECSCETYCNTTCPCPISNTRQSIGGNAKVAEVKASNVKCSCGQAPLMLPSTLFDKLGKRSTEIPRASVPGTWASSTQIVEKRSPRLGKGKDSGVIVSHSVFKSDPTNSREPVIEGGLEGAVTSSIDLCIVIKDDSMLDAFASMPPLSSILKGKKTLPSYHASSRNPSDEHDVTRKSCVNSSPNSVLASKLGNLGASRDIATEEKENLAPDTCNPSRSSPINEFVSKGKNKTVTIEDEDGKNDSFANVDNIKVRAEVCTLVTDAALPGEPSRSESKPATAGFKRFTKVIWSRVFFLLRW</sequence>
<name>A0A0R3X6B0_HYDTA</name>
<dbReference type="PANTHER" id="PTHR12162:SF0">
    <property type="entry name" value="NIBRIN"/>
    <property type="match status" value="1"/>
</dbReference>
<evidence type="ECO:0000313" key="10">
    <source>
        <dbReference type="WBParaSite" id="TTAC_0000903601-mRNA-1"/>
    </source>
</evidence>